<evidence type="ECO:0000256" key="1">
    <source>
        <dbReference type="SAM" id="Phobius"/>
    </source>
</evidence>
<dbReference type="Proteomes" id="UP000005387">
    <property type="component" value="Unassembled WGS sequence"/>
</dbReference>
<keyword evidence="3" id="KW-1185">Reference proteome</keyword>
<evidence type="ECO:0000313" key="2">
    <source>
        <dbReference type="EMBL" id="EFM11676.1"/>
    </source>
</evidence>
<organism evidence="2 3">
    <name type="scientific">Paenibacillus curdlanolyticus YK9</name>
    <dbReference type="NCBI Taxonomy" id="717606"/>
    <lineage>
        <taxon>Bacteria</taxon>
        <taxon>Bacillati</taxon>
        <taxon>Bacillota</taxon>
        <taxon>Bacilli</taxon>
        <taxon>Bacillales</taxon>
        <taxon>Paenibacillaceae</taxon>
        <taxon>Paenibacillus</taxon>
    </lineage>
</organism>
<keyword evidence="1" id="KW-0812">Transmembrane</keyword>
<dbReference type="STRING" id="717606.PaecuDRAFT_1282"/>
<dbReference type="AlphaFoldDB" id="E0I6L0"/>
<reference evidence="2 3" key="1">
    <citation type="submission" date="2010-07" db="EMBL/GenBank/DDBJ databases">
        <title>The draft genome of Paenibacillus curdlanolyticus YK9.</title>
        <authorList>
            <consortium name="US DOE Joint Genome Institute (JGI-PGF)"/>
            <person name="Lucas S."/>
            <person name="Copeland A."/>
            <person name="Lapidus A."/>
            <person name="Cheng J.-F."/>
            <person name="Bruce D."/>
            <person name="Goodwin L."/>
            <person name="Pitluck S."/>
            <person name="Land M.L."/>
            <person name="Hauser L."/>
            <person name="Chang Y.-J."/>
            <person name="Jeffries C."/>
            <person name="Anderson I.J."/>
            <person name="Johnson E."/>
            <person name="Loganathan U."/>
            <person name="Mulhopadhyay B."/>
            <person name="Kyrpides N."/>
            <person name="Woyke T.J."/>
        </authorList>
    </citation>
    <scope>NUCLEOTIDE SEQUENCE [LARGE SCALE GENOMIC DNA]</scope>
    <source>
        <strain evidence="2 3">YK9</strain>
    </source>
</reference>
<dbReference type="eggNOG" id="ENOG50338JW">
    <property type="taxonomic scope" value="Bacteria"/>
</dbReference>
<protein>
    <submittedName>
        <fullName evidence="2">Uncharacterized protein</fullName>
    </submittedName>
</protein>
<evidence type="ECO:0000313" key="3">
    <source>
        <dbReference type="Proteomes" id="UP000005387"/>
    </source>
</evidence>
<proteinExistence type="predicted"/>
<dbReference type="RefSeq" id="WP_006037297.1">
    <property type="nucleotide sequence ID" value="NZ_AEDD01000003.1"/>
</dbReference>
<accession>E0I6L0</accession>
<feature type="transmembrane region" description="Helical" evidence="1">
    <location>
        <begin position="54"/>
        <end position="75"/>
    </location>
</feature>
<keyword evidence="1" id="KW-0472">Membrane</keyword>
<sequence length="137" mass="13935">MQHVSEHDVRKLIGKSIYATRRDGSVVLGKLTRFHDNKLYLEPFGKSSGVQTRAILPLILFDLLAIGLFAGGGFGGGFGGKCCPPYGGGPGYGGGGYGGYGGGPGYGQYGGVGYNQYGGGGPYGSSGYGPKGSGGYY</sequence>
<dbReference type="EMBL" id="AEDD01000003">
    <property type="protein sequence ID" value="EFM11676.1"/>
    <property type="molecule type" value="Genomic_DNA"/>
</dbReference>
<gene>
    <name evidence="2" type="ORF">PaecuDRAFT_1282</name>
</gene>
<keyword evidence="1" id="KW-1133">Transmembrane helix</keyword>
<name>E0I6L0_9BACL</name>